<dbReference type="Proteomes" id="UP000029629">
    <property type="component" value="Unassembled WGS sequence"/>
</dbReference>
<dbReference type="CDD" id="cd06139">
    <property type="entry name" value="DNA_polA_I_Ecoli_like_exo"/>
    <property type="match status" value="1"/>
</dbReference>
<protein>
    <recommendedName>
        <fullName evidence="4 16">DNA polymerase I</fullName>
        <ecNumber evidence="3 16">2.7.7.7</ecNumber>
    </recommendedName>
</protein>
<dbReference type="SMART" id="SM00474">
    <property type="entry name" value="35EXOc"/>
    <property type="match status" value="1"/>
</dbReference>
<keyword evidence="11 17" id="KW-0269">Exonuclease</keyword>
<evidence type="ECO:0000256" key="2">
    <source>
        <dbReference type="ARBA" id="ARBA00011541"/>
    </source>
</evidence>
<dbReference type="SUPFAM" id="SSF88723">
    <property type="entry name" value="PIN domain-like"/>
    <property type="match status" value="1"/>
</dbReference>
<dbReference type="NCBIfam" id="TIGR00593">
    <property type="entry name" value="pola"/>
    <property type="match status" value="1"/>
</dbReference>
<reference evidence="21 22" key="1">
    <citation type="submission" date="2014-07" db="EMBL/GenBank/DDBJ databases">
        <authorList>
            <person name="McCorrison J."/>
            <person name="Sanka R."/>
            <person name="Torralba M."/>
            <person name="Gillis M."/>
            <person name="Haft D.H."/>
            <person name="Methe B."/>
            <person name="Sutton G."/>
            <person name="Nelson K.E."/>
        </authorList>
    </citation>
    <scope>NUCLEOTIDE SEQUENCE [LARGE SCALE GENOMIC DNA]</scope>
    <source>
        <strain evidence="21 22">DNF00040</strain>
    </source>
</reference>
<comment type="similarity">
    <text evidence="1 17">Belongs to the DNA polymerase type-A family.</text>
</comment>
<dbReference type="Gene3D" id="3.30.70.370">
    <property type="match status" value="1"/>
</dbReference>
<dbReference type="PANTHER" id="PTHR10133">
    <property type="entry name" value="DNA POLYMERASE I"/>
    <property type="match status" value="1"/>
</dbReference>
<dbReference type="SUPFAM" id="SSF56672">
    <property type="entry name" value="DNA/RNA polymerases"/>
    <property type="match status" value="1"/>
</dbReference>
<evidence type="ECO:0000256" key="9">
    <source>
        <dbReference type="ARBA" id="ARBA00022763"/>
    </source>
</evidence>
<evidence type="ECO:0000256" key="8">
    <source>
        <dbReference type="ARBA" id="ARBA00022722"/>
    </source>
</evidence>
<evidence type="ECO:0000256" key="7">
    <source>
        <dbReference type="ARBA" id="ARBA00022705"/>
    </source>
</evidence>
<name>A0A096A8Y6_9BURK</name>
<dbReference type="InterPro" id="IPR019760">
    <property type="entry name" value="DNA-dir_DNA_pol_A_CS"/>
</dbReference>
<dbReference type="Pfam" id="PF00476">
    <property type="entry name" value="DNA_pol_A"/>
    <property type="match status" value="1"/>
</dbReference>
<dbReference type="FunFam" id="1.10.150.20:FF:000002">
    <property type="entry name" value="DNA polymerase I"/>
    <property type="match status" value="1"/>
</dbReference>
<dbReference type="InterPro" id="IPR012337">
    <property type="entry name" value="RNaseH-like_sf"/>
</dbReference>
<dbReference type="Pfam" id="PF01367">
    <property type="entry name" value="5_3_exonuc"/>
    <property type="match status" value="1"/>
</dbReference>
<evidence type="ECO:0000256" key="1">
    <source>
        <dbReference type="ARBA" id="ARBA00007705"/>
    </source>
</evidence>
<dbReference type="GO" id="GO:0008409">
    <property type="term" value="F:5'-3' exonuclease activity"/>
    <property type="evidence" value="ECO:0007669"/>
    <property type="project" value="UniProtKB-UniRule"/>
</dbReference>
<keyword evidence="22" id="KW-1185">Reference proteome</keyword>
<dbReference type="RefSeq" id="WP_036560605.1">
    <property type="nucleotide sequence ID" value="NZ_JRNI01000067.1"/>
</dbReference>
<dbReference type="Pfam" id="PF02739">
    <property type="entry name" value="5_3_exonuc_N"/>
    <property type="match status" value="1"/>
</dbReference>
<dbReference type="CDD" id="cd09859">
    <property type="entry name" value="PIN_53EXO"/>
    <property type="match status" value="1"/>
</dbReference>
<dbReference type="Gene3D" id="1.20.1060.10">
    <property type="entry name" value="Taq DNA Polymerase, Chain T, domain 4"/>
    <property type="match status" value="1"/>
</dbReference>
<sequence length="911" mass="101581">MKKTLLLVDGSSYLYRAFFAMPNLRNALGEPTGAIYGVMNMMRKINQDYNPDYMACVFDAKGKTFRDDIYKEYKGNRPPMPDDLRSQIKPIHDAIRAMGWTVIALEGVEADDVIATLAKKATDNGIESIISTSDKDMAQLVNEHVTLIDTMSNQVMDIEGVKARYGVKPEQIIDYLMLMGDTSDNIPGVPKVGPKTAVKWLEEYGTLDSIIAHADNIKGVVGQNLREFIPTFEMTRRLVTIKDDCDLPEAIDTPDDLRPLAQDKATLIDIFQKYGFRTWLRELTGDPEAIPAQDARVEADVVPAAPAVIDYQTVTTEAQLKDLLAVLQQAGIVALDTETDGLYSMAARLVGLSMSVKPGQAWYIPVGHQSSVLDEQQQQLSKAWVLEQLRPWLESEQAKKVLQNAKFDTHVLANEGVRLGGIQHDTMLMGYVLDSSKRVGMEELMQRYLGRSGISYEQICGKGASAISFDQVAIEKAAEYACEDADVTLQLMQVMLPLIEAEPGFKRIYELEMQVSPVLTTIERNGVRVDEKSLNEQSRAFAERLDELEQEAHAMVGEAFNLNSPRQLGEIFFEKMALPVIKKTPKGAPSTDEETLNRLAEDYPLPKLILEYRSLAKLKSTYTDKLPAMIWPATGRVHTSYSQASVVTGRLSSSDPNLQNIPVRSEEGRRIRRAFIAEPGKVIMAADYSQIELRVMAHISGDEGLRKAFAEGQDIHRSTAAEIFSLASIDEVTADQRRSAKAINFGLIYGMGVFGLAKTLDISRDAAKLYIDRYFARYPGVADYMERIKQEALEQGYVETVFGRRLWFKEIQGAKGPRRANAERQAINAPMQGTAADLIKMAMVAVQKFIDEKKLKSLMIMQVHDELVLEVPEAEKDLMRQALPELMSGVAELSVPLIAEVAVGENWRDAE</sequence>
<dbReference type="GO" id="GO:0003887">
    <property type="term" value="F:DNA-directed DNA polymerase activity"/>
    <property type="evidence" value="ECO:0007669"/>
    <property type="project" value="UniProtKB-UniRule"/>
</dbReference>
<dbReference type="InterPro" id="IPR008918">
    <property type="entry name" value="HhH2"/>
</dbReference>
<evidence type="ECO:0000259" key="19">
    <source>
        <dbReference type="SMART" id="SM00475"/>
    </source>
</evidence>
<dbReference type="Gene3D" id="3.30.420.10">
    <property type="entry name" value="Ribonuclease H-like superfamily/Ribonuclease H"/>
    <property type="match status" value="1"/>
</dbReference>
<dbReference type="InterPro" id="IPR018320">
    <property type="entry name" value="DNA_polymerase_1"/>
</dbReference>
<evidence type="ECO:0000259" key="20">
    <source>
        <dbReference type="SMART" id="SM00482"/>
    </source>
</evidence>
<feature type="domain" description="DNA-directed DNA polymerase family A palm" evidence="20">
    <location>
        <begin position="668"/>
        <end position="875"/>
    </location>
</feature>
<dbReference type="CDD" id="cd09898">
    <property type="entry name" value="H3TH_53EXO"/>
    <property type="match status" value="1"/>
</dbReference>
<dbReference type="GO" id="GO:0006261">
    <property type="term" value="P:DNA-templated DNA replication"/>
    <property type="evidence" value="ECO:0007669"/>
    <property type="project" value="UniProtKB-UniRule"/>
</dbReference>
<dbReference type="EMBL" id="JRNI01000067">
    <property type="protein sequence ID" value="KGF27197.1"/>
    <property type="molecule type" value="Genomic_DNA"/>
</dbReference>
<dbReference type="OrthoDB" id="9806424at2"/>
<keyword evidence="9 17" id="KW-0227">DNA damage</keyword>
<feature type="domain" description="3'-5' exonuclease" evidence="18">
    <location>
        <begin position="311"/>
        <end position="500"/>
    </location>
</feature>
<dbReference type="Gene3D" id="3.40.50.1010">
    <property type="entry name" value="5'-nuclease"/>
    <property type="match status" value="1"/>
</dbReference>
<dbReference type="SUPFAM" id="SSF53098">
    <property type="entry name" value="Ribonuclease H-like"/>
    <property type="match status" value="1"/>
</dbReference>
<dbReference type="eggNOG" id="COG0258">
    <property type="taxonomic scope" value="Bacteria"/>
</dbReference>
<keyword evidence="14 17" id="KW-0234">DNA repair</keyword>
<dbReference type="GO" id="GO:0003677">
    <property type="term" value="F:DNA binding"/>
    <property type="evidence" value="ECO:0007669"/>
    <property type="project" value="UniProtKB-UniRule"/>
</dbReference>
<evidence type="ECO:0000256" key="6">
    <source>
        <dbReference type="ARBA" id="ARBA00022695"/>
    </source>
</evidence>
<comment type="function">
    <text evidence="17">In addition to polymerase activity, this DNA polymerase exhibits 3'-5' and 5'-3' exonuclease activity.</text>
</comment>
<comment type="subunit">
    <text evidence="2">Single-chain monomer with multiple functions.</text>
</comment>
<dbReference type="PROSITE" id="PS00447">
    <property type="entry name" value="DNA_POLYMERASE_A"/>
    <property type="match status" value="1"/>
</dbReference>
<dbReference type="SMART" id="SM00475">
    <property type="entry name" value="53EXOc"/>
    <property type="match status" value="1"/>
</dbReference>
<dbReference type="GO" id="GO:0008408">
    <property type="term" value="F:3'-5' exonuclease activity"/>
    <property type="evidence" value="ECO:0007669"/>
    <property type="project" value="UniProtKB-UniRule"/>
</dbReference>
<keyword evidence="5 17" id="KW-0808">Transferase</keyword>
<evidence type="ECO:0000256" key="16">
    <source>
        <dbReference type="NCBIfam" id="TIGR00593"/>
    </source>
</evidence>
<dbReference type="GO" id="GO:0006302">
    <property type="term" value="P:double-strand break repair"/>
    <property type="evidence" value="ECO:0007669"/>
    <property type="project" value="TreeGrafter"/>
</dbReference>
<dbReference type="InterPro" id="IPR002562">
    <property type="entry name" value="3'-5'_exonuclease_dom"/>
</dbReference>
<dbReference type="InterPro" id="IPR002298">
    <property type="entry name" value="DNA_polymerase_A"/>
</dbReference>
<keyword evidence="8" id="KW-0540">Nuclease</keyword>
<comment type="catalytic activity">
    <reaction evidence="15 17">
        <text>DNA(n) + a 2'-deoxyribonucleoside 5'-triphosphate = DNA(n+1) + diphosphate</text>
        <dbReference type="Rhea" id="RHEA:22508"/>
        <dbReference type="Rhea" id="RHEA-COMP:17339"/>
        <dbReference type="Rhea" id="RHEA-COMP:17340"/>
        <dbReference type="ChEBI" id="CHEBI:33019"/>
        <dbReference type="ChEBI" id="CHEBI:61560"/>
        <dbReference type="ChEBI" id="CHEBI:173112"/>
        <dbReference type="EC" id="2.7.7.7"/>
    </reaction>
</comment>
<evidence type="ECO:0000256" key="15">
    <source>
        <dbReference type="ARBA" id="ARBA00049244"/>
    </source>
</evidence>
<dbReference type="eggNOG" id="COG0749">
    <property type="taxonomic scope" value="Bacteria"/>
</dbReference>
<dbReference type="PANTHER" id="PTHR10133:SF27">
    <property type="entry name" value="DNA POLYMERASE NU"/>
    <property type="match status" value="1"/>
</dbReference>
<organism evidence="21 22">
    <name type="scientific">Oligella urethralis DNF00040</name>
    <dbReference type="NCBI Taxonomy" id="1401065"/>
    <lineage>
        <taxon>Bacteria</taxon>
        <taxon>Pseudomonadati</taxon>
        <taxon>Pseudomonadota</taxon>
        <taxon>Betaproteobacteria</taxon>
        <taxon>Burkholderiales</taxon>
        <taxon>Alcaligenaceae</taxon>
        <taxon>Oligella</taxon>
    </lineage>
</organism>
<dbReference type="FunFam" id="3.30.420.10:FF:000026">
    <property type="entry name" value="DNA polymerase I"/>
    <property type="match status" value="1"/>
</dbReference>
<evidence type="ECO:0000256" key="13">
    <source>
        <dbReference type="ARBA" id="ARBA00023125"/>
    </source>
</evidence>
<dbReference type="InterPro" id="IPR002421">
    <property type="entry name" value="5-3_exonuclease"/>
</dbReference>
<dbReference type="InterPro" id="IPR036279">
    <property type="entry name" value="5-3_exonuclease_C_sf"/>
</dbReference>
<dbReference type="FunFam" id="3.40.50.1010:FF:000001">
    <property type="entry name" value="DNA polymerase I"/>
    <property type="match status" value="1"/>
</dbReference>
<dbReference type="InterPro" id="IPR043502">
    <property type="entry name" value="DNA/RNA_pol_sf"/>
</dbReference>
<evidence type="ECO:0000256" key="12">
    <source>
        <dbReference type="ARBA" id="ARBA00022932"/>
    </source>
</evidence>
<dbReference type="AlphaFoldDB" id="A0A096A8Y6"/>
<gene>
    <name evidence="17" type="primary">polA</name>
    <name evidence="21" type="ORF">HMPREF2130_10160</name>
</gene>
<keyword evidence="7 17" id="KW-0235">DNA replication</keyword>
<dbReference type="CDD" id="cd08637">
    <property type="entry name" value="DNA_pol_A_pol_I_C"/>
    <property type="match status" value="1"/>
</dbReference>
<comment type="caution">
    <text evidence="21">The sequence shown here is derived from an EMBL/GenBank/DDBJ whole genome shotgun (WGS) entry which is preliminary data.</text>
</comment>
<dbReference type="InterPro" id="IPR036397">
    <property type="entry name" value="RNaseH_sf"/>
</dbReference>
<keyword evidence="13 17" id="KW-0238">DNA-binding</keyword>
<proteinExistence type="inferred from homology"/>
<dbReference type="SUPFAM" id="SSF47807">
    <property type="entry name" value="5' to 3' exonuclease, C-terminal subdomain"/>
    <property type="match status" value="1"/>
</dbReference>
<evidence type="ECO:0000313" key="22">
    <source>
        <dbReference type="Proteomes" id="UP000029629"/>
    </source>
</evidence>
<dbReference type="Pfam" id="PF01612">
    <property type="entry name" value="DNA_pol_A_exo1"/>
    <property type="match status" value="1"/>
</dbReference>
<evidence type="ECO:0000256" key="3">
    <source>
        <dbReference type="ARBA" id="ARBA00012417"/>
    </source>
</evidence>
<dbReference type="FunFam" id="1.10.150.20:FF:000003">
    <property type="entry name" value="DNA polymerase I"/>
    <property type="match status" value="1"/>
</dbReference>
<evidence type="ECO:0000256" key="4">
    <source>
        <dbReference type="ARBA" id="ARBA00020311"/>
    </source>
</evidence>
<dbReference type="NCBIfam" id="NF004397">
    <property type="entry name" value="PRK05755.1"/>
    <property type="match status" value="1"/>
</dbReference>
<accession>A0A096A8Y6</accession>
<keyword evidence="10 17" id="KW-0378">Hydrolase</keyword>
<evidence type="ECO:0000256" key="5">
    <source>
        <dbReference type="ARBA" id="ARBA00022679"/>
    </source>
</evidence>
<evidence type="ECO:0000256" key="17">
    <source>
        <dbReference type="RuleBase" id="RU004460"/>
    </source>
</evidence>
<dbReference type="InterPro" id="IPR029060">
    <property type="entry name" value="PIN-like_dom_sf"/>
</dbReference>
<dbReference type="EC" id="2.7.7.7" evidence="3 16"/>
<feature type="domain" description="5'-3' exonuclease" evidence="19">
    <location>
        <begin position="2"/>
        <end position="259"/>
    </location>
</feature>
<evidence type="ECO:0000256" key="11">
    <source>
        <dbReference type="ARBA" id="ARBA00022839"/>
    </source>
</evidence>
<keyword evidence="12 17" id="KW-0239">DNA-directed DNA polymerase</keyword>
<dbReference type="InterPro" id="IPR001098">
    <property type="entry name" value="DNA-dir_DNA_pol_A_palm_dom"/>
</dbReference>
<evidence type="ECO:0000313" key="21">
    <source>
        <dbReference type="EMBL" id="KGF27197.1"/>
    </source>
</evidence>
<evidence type="ECO:0000259" key="18">
    <source>
        <dbReference type="SMART" id="SM00474"/>
    </source>
</evidence>
<dbReference type="Gene3D" id="1.10.150.20">
    <property type="entry name" value="5' to 3' exonuclease, C-terminal subdomain"/>
    <property type="match status" value="2"/>
</dbReference>
<dbReference type="FunFam" id="1.20.1060.10:FF:000001">
    <property type="entry name" value="DNA polymerase I"/>
    <property type="match status" value="1"/>
</dbReference>
<evidence type="ECO:0000256" key="10">
    <source>
        <dbReference type="ARBA" id="ARBA00022801"/>
    </source>
</evidence>
<keyword evidence="6 17" id="KW-0548">Nucleotidyltransferase</keyword>
<dbReference type="SMART" id="SM00482">
    <property type="entry name" value="POLAc"/>
    <property type="match status" value="1"/>
</dbReference>
<dbReference type="SMART" id="SM00279">
    <property type="entry name" value="HhH2"/>
    <property type="match status" value="1"/>
</dbReference>
<evidence type="ECO:0000256" key="14">
    <source>
        <dbReference type="ARBA" id="ARBA00023204"/>
    </source>
</evidence>
<dbReference type="InterPro" id="IPR020045">
    <property type="entry name" value="DNA_polI_H3TH"/>
</dbReference>
<dbReference type="PRINTS" id="PR00868">
    <property type="entry name" value="DNAPOLI"/>
</dbReference>
<dbReference type="InterPro" id="IPR020046">
    <property type="entry name" value="5-3_exonucl_a-hlix_arch_N"/>
</dbReference>